<reference evidence="2" key="1">
    <citation type="journal article" date="2012" name="PLoS Negl. Trop. Dis.">
        <title>A systematically improved high quality genome and transcriptome of the human blood fluke Schistosoma mansoni.</title>
        <authorList>
            <person name="Protasio A.V."/>
            <person name="Tsai I.J."/>
            <person name="Babbage A."/>
            <person name="Nichol S."/>
            <person name="Hunt M."/>
            <person name="Aslett M.A."/>
            <person name="De Silva N."/>
            <person name="Velarde G.S."/>
            <person name="Anderson T.J."/>
            <person name="Clark R.C."/>
            <person name="Davidson C."/>
            <person name="Dillon G.P."/>
            <person name="Holroyd N.E."/>
            <person name="LoVerde P.T."/>
            <person name="Lloyd C."/>
            <person name="McQuillan J."/>
            <person name="Oliveira G."/>
            <person name="Otto T.D."/>
            <person name="Parker-Manuel S.J."/>
            <person name="Quail M.A."/>
            <person name="Wilson R.A."/>
            <person name="Zerlotini A."/>
            <person name="Dunne D.W."/>
            <person name="Berriman M."/>
        </authorList>
    </citation>
    <scope>NUCLEOTIDE SEQUENCE [LARGE SCALE GENOMIC DNA]</scope>
    <source>
        <strain evidence="2">Puerto Rican</strain>
    </source>
</reference>
<dbReference type="InParanoid" id="A0A5K4F6F7"/>
<accession>A0A5K4F6F7</accession>
<evidence type="ECO:0000313" key="3">
    <source>
        <dbReference type="WBParaSite" id="Smp_316470.1"/>
    </source>
</evidence>
<evidence type="ECO:0000313" key="2">
    <source>
        <dbReference type="Proteomes" id="UP000008854"/>
    </source>
</evidence>
<keyword evidence="2" id="KW-1185">Reference proteome</keyword>
<evidence type="ECO:0000256" key="1">
    <source>
        <dbReference type="SAM" id="MobiDB-lite"/>
    </source>
</evidence>
<feature type="region of interest" description="Disordered" evidence="1">
    <location>
        <begin position="1"/>
        <end position="22"/>
    </location>
</feature>
<dbReference type="WBParaSite" id="Smp_316470.1">
    <property type="protein sequence ID" value="Smp_316470.1"/>
    <property type="gene ID" value="Smp_316470"/>
</dbReference>
<sequence>RLSVGSTGQLADRLHKDGLHRRKEKVNKTEIDLLGRR</sequence>
<name>A0A5K4F6F7_SCHMA</name>
<reference evidence="3" key="2">
    <citation type="submission" date="2019-11" db="UniProtKB">
        <authorList>
            <consortium name="WormBaseParasite"/>
        </authorList>
    </citation>
    <scope>IDENTIFICATION</scope>
    <source>
        <strain evidence="3">Puerto Rican</strain>
    </source>
</reference>
<proteinExistence type="predicted"/>
<protein>
    <submittedName>
        <fullName evidence="3">Uncharacterized protein</fullName>
    </submittedName>
</protein>
<dbReference type="AlphaFoldDB" id="A0A5K4F6F7"/>
<organism evidence="2 3">
    <name type="scientific">Schistosoma mansoni</name>
    <name type="common">Blood fluke</name>
    <dbReference type="NCBI Taxonomy" id="6183"/>
    <lineage>
        <taxon>Eukaryota</taxon>
        <taxon>Metazoa</taxon>
        <taxon>Spiralia</taxon>
        <taxon>Lophotrochozoa</taxon>
        <taxon>Platyhelminthes</taxon>
        <taxon>Trematoda</taxon>
        <taxon>Digenea</taxon>
        <taxon>Strigeidida</taxon>
        <taxon>Schistosomatoidea</taxon>
        <taxon>Schistosomatidae</taxon>
        <taxon>Schistosoma</taxon>
    </lineage>
</organism>
<dbReference type="Proteomes" id="UP000008854">
    <property type="component" value="Unassembled WGS sequence"/>
</dbReference>